<keyword evidence="3" id="KW-1185">Reference proteome</keyword>
<organism evidence="2 3">
    <name type="scientific">Staphylotrichum tortipilum</name>
    <dbReference type="NCBI Taxonomy" id="2831512"/>
    <lineage>
        <taxon>Eukaryota</taxon>
        <taxon>Fungi</taxon>
        <taxon>Dikarya</taxon>
        <taxon>Ascomycota</taxon>
        <taxon>Pezizomycotina</taxon>
        <taxon>Sordariomycetes</taxon>
        <taxon>Sordariomycetidae</taxon>
        <taxon>Sordariales</taxon>
        <taxon>Chaetomiaceae</taxon>
        <taxon>Staphylotrichum</taxon>
    </lineage>
</organism>
<comment type="caution">
    <text evidence="2">The sequence shown here is derived from an EMBL/GenBank/DDBJ whole genome shotgun (WGS) entry which is preliminary data.</text>
</comment>
<reference evidence="2" key="1">
    <citation type="journal article" date="2023" name="Mol. Phylogenet. Evol.">
        <title>Genome-scale phylogeny and comparative genomics of the fungal order Sordariales.</title>
        <authorList>
            <person name="Hensen N."/>
            <person name="Bonometti L."/>
            <person name="Westerberg I."/>
            <person name="Brannstrom I.O."/>
            <person name="Guillou S."/>
            <person name="Cros-Aarteil S."/>
            <person name="Calhoun S."/>
            <person name="Haridas S."/>
            <person name="Kuo A."/>
            <person name="Mondo S."/>
            <person name="Pangilinan J."/>
            <person name="Riley R."/>
            <person name="LaButti K."/>
            <person name="Andreopoulos B."/>
            <person name="Lipzen A."/>
            <person name="Chen C."/>
            <person name="Yan M."/>
            <person name="Daum C."/>
            <person name="Ng V."/>
            <person name="Clum A."/>
            <person name="Steindorff A."/>
            <person name="Ohm R.A."/>
            <person name="Martin F."/>
            <person name="Silar P."/>
            <person name="Natvig D.O."/>
            <person name="Lalanne C."/>
            <person name="Gautier V."/>
            <person name="Ament-Velasquez S.L."/>
            <person name="Kruys A."/>
            <person name="Hutchinson M.I."/>
            <person name="Powell A.J."/>
            <person name="Barry K."/>
            <person name="Miller A.N."/>
            <person name="Grigoriev I.V."/>
            <person name="Debuchy R."/>
            <person name="Gladieux P."/>
            <person name="Hiltunen Thoren M."/>
            <person name="Johannesson H."/>
        </authorList>
    </citation>
    <scope>NUCLEOTIDE SEQUENCE</scope>
    <source>
        <strain evidence="2">CBS 103.79</strain>
    </source>
</reference>
<dbReference type="Proteomes" id="UP001303889">
    <property type="component" value="Unassembled WGS sequence"/>
</dbReference>
<dbReference type="AlphaFoldDB" id="A0AAN6MAX2"/>
<proteinExistence type="predicted"/>
<name>A0AAN6MAX2_9PEZI</name>
<reference evidence="2" key="2">
    <citation type="submission" date="2023-05" db="EMBL/GenBank/DDBJ databases">
        <authorList>
            <consortium name="Lawrence Berkeley National Laboratory"/>
            <person name="Steindorff A."/>
            <person name="Hensen N."/>
            <person name="Bonometti L."/>
            <person name="Westerberg I."/>
            <person name="Brannstrom I.O."/>
            <person name="Guillou S."/>
            <person name="Cros-Aarteil S."/>
            <person name="Calhoun S."/>
            <person name="Haridas S."/>
            <person name="Kuo A."/>
            <person name="Mondo S."/>
            <person name="Pangilinan J."/>
            <person name="Riley R."/>
            <person name="Labutti K."/>
            <person name="Andreopoulos B."/>
            <person name="Lipzen A."/>
            <person name="Chen C."/>
            <person name="Yanf M."/>
            <person name="Daum C."/>
            <person name="Ng V."/>
            <person name="Clum A."/>
            <person name="Ohm R."/>
            <person name="Martin F."/>
            <person name="Silar P."/>
            <person name="Natvig D."/>
            <person name="Lalanne C."/>
            <person name="Gautier V."/>
            <person name="Ament-Velasquez S.L."/>
            <person name="Kruys A."/>
            <person name="Hutchinson M.I."/>
            <person name="Powell A.J."/>
            <person name="Barry K."/>
            <person name="Miller A.N."/>
            <person name="Grigoriev I.V."/>
            <person name="Debuchy R."/>
            <person name="Gladieux P."/>
            <person name="Thoren M.H."/>
            <person name="Johannesson H."/>
        </authorList>
    </citation>
    <scope>NUCLEOTIDE SEQUENCE</scope>
    <source>
        <strain evidence="2">CBS 103.79</strain>
    </source>
</reference>
<dbReference type="EMBL" id="MU856291">
    <property type="protein sequence ID" value="KAK3897054.1"/>
    <property type="molecule type" value="Genomic_DNA"/>
</dbReference>
<evidence type="ECO:0000256" key="1">
    <source>
        <dbReference type="SAM" id="MobiDB-lite"/>
    </source>
</evidence>
<feature type="region of interest" description="Disordered" evidence="1">
    <location>
        <begin position="1"/>
        <end position="25"/>
    </location>
</feature>
<feature type="region of interest" description="Disordered" evidence="1">
    <location>
        <begin position="244"/>
        <end position="265"/>
    </location>
</feature>
<sequence length="477" mass="53842">MEDGDPFEEYAPMDNGNDDNSYTENDTETLYYNLSGYGLSSEHKRAYDEAWLPFAEFLSQLPALMDLVLYQHRDQLYDIDPDELALATSPCLYSIRAECALYEEQGRFSFNSEALAHMVTSGYAPGLRQLSLEYVQPGNSSALLEAVRAPKAPWEGFFRASLGQPAADLPQNSSSMVSERARLETLILNNHFHRPYHPEFWRGYTNFGALRRLDLNSDVPLPTLQALASMAMGNEFYSLEKLGLTLPSGQSNPPPPLPPTNQDNTAPSADLLISLFLQALPPLTALTLRDNVGEATFHTVLRRHDQSLRKLHLFYPYAARRRRRHRGGPCPRPRAAVSRLEDVRLRVRRRQGAPEEVAVYRALGGLPRLRRATLVLDCRVPRSSSDPKPAGKFKRLRETFVNLAVDETLALAIFREMTTATDAQLQHLGLEVAIEDAVADEGYFELREWARWIGRSWVLCAKYGTRGEVTVRETGWD</sequence>
<accession>A0AAN6MAX2</accession>
<evidence type="ECO:0000313" key="3">
    <source>
        <dbReference type="Proteomes" id="UP001303889"/>
    </source>
</evidence>
<gene>
    <name evidence="2" type="ORF">C8A05DRAFT_39397</name>
</gene>
<evidence type="ECO:0000313" key="2">
    <source>
        <dbReference type="EMBL" id="KAK3897054.1"/>
    </source>
</evidence>
<protein>
    <submittedName>
        <fullName evidence="2">Uncharacterized protein</fullName>
    </submittedName>
</protein>